<dbReference type="Proteomes" id="UP000095281">
    <property type="component" value="Unplaced"/>
</dbReference>
<evidence type="ECO:0000256" key="1">
    <source>
        <dbReference type="ARBA" id="ARBA00000900"/>
    </source>
</evidence>
<keyword evidence="6" id="KW-0479">Metal-binding</keyword>
<feature type="region of interest" description="Disordered" evidence="13">
    <location>
        <begin position="186"/>
        <end position="307"/>
    </location>
</feature>
<dbReference type="InterPro" id="IPR011009">
    <property type="entry name" value="Kinase-like_dom_sf"/>
</dbReference>
<feature type="compositionally biased region" description="Basic and acidic residues" evidence="13">
    <location>
        <begin position="186"/>
        <end position="300"/>
    </location>
</feature>
<keyword evidence="7 12" id="KW-0863">Zinc-finger</keyword>
<dbReference type="GO" id="GO:0016020">
    <property type="term" value="C:membrane"/>
    <property type="evidence" value="ECO:0007669"/>
    <property type="project" value="UniProtKB-SubCell"/>
</dbReference>
<evidence type="ECO:0000256" key="10">
    <source>
        <dbReference type="ARBA" id="ARBA00022989"/>
    </source>
</evidence>
<dbReference type="Pfam" id="PF13639">
    <property type="entry name" value="zf-RING_2"/>
    <property type="match status" value="1"/>
</dbReference>
<evidence type="ECO:0000256" key="4">
    <source>
        <dbReference type="ARBA" id="ARBA00022679"/>
    </source>
</evidence>
<evidence type="ECO:0000256" key="7">
    <source>
        <dbReference type="ARBA" id="ARBA00022771"/>
    </source>
</evidence>
<reference evidence="16" key="1">
    <citation type="submission" date="2016-11" db="UniProtKB">
        <authorList>
            <consortium name="WormBaseParasite"/>
        </authorList>
    </citation>
    <scope>IDENTIFICATION</scope>
</reference>
<dbReference type="PROSITE" id="PS50089">
    <property type="entry name" value="ZF_RING_2"/>
    <property type="match status" value="1"/>
</dbReference>
<evidence type="ECO:0000256" key="6">
    <source>
        <dbReference type="ARBA" id="ARBA00022723"/>
    </source>
</evidence>
<dbReference type="GO" id="GO:0008270">
    <property type="term" value="F:zinc ion binding"/>
    <property type="evidence" value="ECO:0007669"/>
    <property type="project" value="UniProtKB-KW"/>
</dbReference>
<organism evidence="15 16">
    <name type="scientific">Meloidogyne hapla</name>
    <name type="common">Root-knot nematode worm</name>
    <dbReference type="NCBI Taxonomy" id="6305"/>
    <lineage>
        <taxon>Eukaryota</taxon>
        <taxon>Metazoa</taxon>
        <taxon>Ecdysozoa</taxon>
        <taxon>Nematoda</taxon>
        <taxon>Chromadorea</taxon>
        <taxon>Rhabditida</taxon>
        <taxon>Tylenchina</taxon>
        <taxon>Tylenchomorpha</taxon>
        <taxon>Tylenchoidea</taxon>
        <taxon>Meloidogynidae</taxon>
        <taxon>Meloidogyninae</taxon>
        <taxon>Meloidogyne</taxon>
    </lineage>
</organism>
<dbReference type="WBParaSite" id="MhA1_Contig364.frz3.gene1">
    <property type="protein sequence ID" value="MhA1_Contig364.frz3.gene1"/>
    <property type="gene ID" value="MhA1_Contig364.frz3.gene1"/>
</dbReference>
<keyword evidence="11" id="KW-0472">Membrane</keyword>
<protein>
    <recommendedName>
        <fullName evidence="3">RING-type E3 ubiquitin transferase</fullName>
        <ecNumber evidence="3">2.3.2.27</ecNumber>
    </recommendedName>
</protein>
<dbReference type="EC" id="2.3.2.27" evidence="3"/>
<evidence type="ECO:0000256" key="9">
    <source>
        <dbReference type="ARBA" id="ARBA00022833"/>
    </source>
</evidence>
<keyword evidence="10" id="KW-1133">Transmembrane helix</keyword>
<dbReference type="PANTHER" id="PTHR45977">
    <property type="entry name" value="TARGET OF ERK KINASE MPK-1"/>
    <property type="match status" value="1"/>
</dbReference>
<dbReference type="SMART" id="SM00184">
    <property type="entry name" value="RING"/>
    <property type="match status" value="1"/>
</dbReference>
<keyword evidence="5" id="KW-0812">Transmembrane</keyword>
<feature type="domain" description="RING-type" evidence="14">
    <location>
        <begin position="104"/>
        <end position="145"/>
    </location>
</feature>
<dbReference type="GO" id="GO:0016567">
    <property type="term" value="P:protein ubiquitination"/>
    <property type="evidence" value="ECO:0007669"/>
    <property type="project" value="TreeGrafter"/>
</dbReference>
<dbReference type="Gene3D" id="3.30.40.10">
    <property type="entry name" value="Zinc/RING finger domain, C3HC4 (zinc finger)"/>
    <property type="match status" value="1"/>
</dbReference>
<name>A0A1I8BPV1_MELHA</name>
<dbReference type="GO" id="GO:0061630">
    <property type="term" value="F:ubiquitin protein ligase activity"/>
    <property type="evidence" value="ECO:0007669"/>
    <property type="project" value="UniProtKB-EC"/>
</dbReference>
<evidence type="ECO:0000256" key="3">
    <source>
        <dbReference type="ARBA" id="ARBA00012483"/>
    </source>
</evidence>
<evidence type="ECO:0000256" key="5">
    <source>
        <dbReference type="ARBA" id="ARBA00022692"/>
    </source>
</evidence>
<dbReference type="PANTHER" id="PTHR45977:SF4">
    <property type="entry name" value="RING-TYPE DOMAIN-CONTAINING PROTEIN"/>
    <property type="match status" value="1"/>
</dbReference>
<dbReference type="InterPro" id="IPR013083">
    <property type="entry name" value="Znf_RING/FYVE/PHD"/>
</dbReference>
<dbReference type="GO" id="GO:0006511">
    <property type="term" value="P:ubiquitin-dependent protein catabolic process"/>
    <property type="evidence" value="ECO:0007669"/>
    <property type="project" value="TreeGrafter"/>
</dbReference>
<comment type="subcellular location">
    <subcellularLocation>
        <location evidence="2">Membrane</location>
        <topology evidence="2">Multi-pass membrane protein</topology>
    </subcellularLocation>
</comment>
<evidence type="ECO:0000313" key="16">
    <source>
        <dbReference type="WBParaSite" id="MhA1_Contig364.frz3.gene1"/>
    </source>
</evidence>
<sequence>MNIQEYYETIQEDSELVFLTKIIRGAAIALVKLHNLGYIHLNVKAENFVYTEIAKNENEMENCKLTGLDKIFNQNDPDNEEYGHFQEIVKEVVYTNGNIVLSDCCICLNRIENNNFGILPCNHVFHYECISSWIGGVNTICPLCKLEQRNLISRNLLALPVCNQHNYDDIPPMDKISSFLNGRSFEEHGIGGHNEKGESSHVGHEDGVGHEGHEDGVGHEGHEDGVGHEGHEDGVGHEGHEDGVGHEGHEDGVGHEGHEDGVGHEGHEDGVGHEGHEDGGGDSPDHDRHEHEVSHGVQRHERSRRRSFLSECFRGCGGGD</sequence>
<keyword evidence="8" id="KW-0833">Ubl conjugation pathway</keyword>
<keyword evidence="15" id="KW-1185">Reference proteome</keyword>
<dbReference type="AlphaFoldDB" id="A0A1I8BPV1"/>
<keyword evidence="9" id="KW-0862">Zinc</keyword>
<evidence type="ECO:0000256" key="8">
    <source>
        <dbReference type="ARBA" id="ARBA00022786"/>
    </source>
</evidence>
<evidence type="ECO:0000259" key="14">
    <source>
        <dbReference type="PROSITE" id="PS50089"/>
    </source>
</evidence>
<evidence type="ECO:0000256" key="12">
    <source>
        <dbReference type="PROSITE-ProRule" id="PRU00175"/>
    </source>
</evidence>
<accession>A0A1I8BPV1</accession>
<keyword evidence="4" id="KW-0808">Transferase</keyword>
<proteinExistence type="predicted"/>
<evidence type="ECO:0000256" key="2">
    <source>
        <dbReference type="ARBA" id="ARBA00004141"/>
    </source>
</evidence>
<evidence type="ECO:0000313" key="15">
    <source>
        <dbReference type="Proteomes" id="UP000095281"/>
    </source>
</evidence>
<dbReference type="SUPFAM" id="SSF57850">
    <property type="entry name" value="RING/U-box"/>
    <property type="match status" value="1"/>
</dbReference>
<dbReference type="InterPro" id="IPR001841">
    <property type="entry name" value="Znf_RING"/>
</dbReference>
<evidence type="ECO:0000256" key="11">
    <source>
        <dbReference type="ARBA" id="ARBA00023136"/>
    </source>
</evidence>
<comment type="catalytic activity">
    <reaction evidence="1">
        <text>S-ubiquitinyl-[E2 ubiquitin-conjugating enzyme]-L-cysteine + [acceptor protein]-L-lysine = [E2 ubiquitin-conjugating enzyme]-L-cysteine + N(6)-ubiquitinyl-[acceptor protein]-L-lysine.</text>
        <dbReference type="EC" id="2.3.2.27"/>
    </reaction>
</comment>
<dbReference type="SUPFAM" id="SSF56112">
    <property type="entry name" value="Protein kinase-like (PK-like)"/>
    <property type="match status" value="1"/>
</dbReference>
<evidence type="ECO:0000256" key="13">
    <source>
        <dbReference type="SAM" id="MobiDB-lite"/>
    </source>
</evidence>